<reference evidence="2" key="1">
    <citation type="submission" date="2014-09" db="EMBL/GenBank/DDBJ databases">
        <authorList>
            <person name="Mudge J."/>
            <person name="Ramaraj T."/>
            <person name="Lindquist I.E."/>
            <person name="Bharti A.K."/>
            <person name="Sundararajan A."/>
            <person name="Cameron C.T."/>
            <person name="Woodward J.E."/>
            <person name="May G.D."/>
            <person name="Brubaker C."/>
            <person name="Broadhvest J."/>
            <person name="Wilkins T.A."/>
        </authorList>
    </citation>
    <scope>NUCLEOTIDE SEQUENCE</scope>
    <source>
        <strain evidence="2">cv. AKA8401</strain>
    </source>
</reference>
<evidence type="ECO:0000313" key="1">
    <source>
        <dbReference type="EMBL" id="KHG09988.1"/>
    </source>
</evidence>
<evidence type="ECO:0000313" key="2">
    <source>
        <dbReference type="Proteomes" id="UP000032142"/>
    </source>
</evidence>
<dbReference type="Proteomes" id="UP000032142">
    <property type="component" value="Unassembled WGS sequence"/>
</dbReference>
<name>A0A0B0N683_GOSAR</name>
<accession>A0A0B0N683</accession>
<protein>
    <submittedName>
        <fullName evidence="1">ALG-2 interacting X</fullName>
    </submittedName>
</protein>
<dbReference type="EMBL" id="KN392867">
    <property type="protein sequence ID" value="KHG09988.1"/>
    <property type="molecule type" value="Genomic_DNA"/>
</dbReference>
<proteinExistence type="predicted"/>
<gene>
    <name evidence="1" type="ORF">F383_16538</name>
</gene>
<organism evidence="1 2">
    <name type="scientific">Gossypium arboreum</name>
    <name type="common">Tree cotton</name>
    <name type="synonym">Gossypium nanking</name>
    <dbReference type="NCBI Taxonomy" id="29729"/>
    <lineage>
        <taxon>Eukaryota</taxon>
        <taxon>Viridiplantae</taxon>
        <taxon>Streptophyta</taxon>
        <taxon>Embryophyta</taxon>
        <taxon>Tracheophyta</taxon>
        <taxon>Spermatophyta</taxon>
        <taxon>Magnoliopsida</taxon>
        <taxon>eudicotyledons</taxon>
        <taxon>Gunneridae</taxon>
        <taxon>Pentapetalae</taxon>
        <taxon>rosids</taxon>
        <taxon>malvids</taxon>
        <taxon>Malvales</taxon>
        <taxon>Malvaceae</taxon>
        <taxon>Malvoideae</taxon>
        <taxon>Gossypium</taxon>
    </lineage>
</organism>
<dbReference type="AlphaFoldDB" id="A0A0B0N683"/>
<keyword evidence="2" id="KW-1185">Reference proteome</keyword>
<sequence length="66" mass="7493">MGNQHGLDFLTRACHTAISIWQDQSTTYMVAHKRVPVELKYSPIRKRPLLRALRHSKAYLNTGGGT</sequence>